<reference evidence="4 5" key="1">
    <citation type="journal article" date="2016" name="Nat. Commun.">
        <title>Thousands of microbial genomes shed light on interconnected biogeochemical processes in an aquifer system.</title>
        <authorList>
            <person name="Anantharaman K."/>
            <person name="Brown C.T."/>
            <person name="Hug L.A."/>
            <person name="Sharon I."/>
            <person name="Castelle C.J."/>
            <person name="Probst A.J."/>
            <person name="Thomas B.C."/>
            <person name="Singh A."/>
            <person name="Wilkins M.J."/>
            <person name="Karaoz U."/>
            <person name="Brodie E.L."/>
            <person name="Williams K.H."/>
            <person name="Hubbard S.S."/>
            <person name="Banfield J.F."/>
        </authorList>
    </citation>
    <scope>NUCLEOTIDE SEQUENCE [LARGE SCALE GENOMIC DNA]</scope>
</reference>
<feature type="domain" description="BD-FAE-like" evidence="3">
    <location>
        <begin position="42"/>
        <end position="240"/>
    </location>
</feature>
<keyword evidence="1" id="KW-0378">Hydrolase</keyword>
<evidence type="ECO:0000313" key="5">
    <source>
        <dbReference type="Proteomes" id="UP000179129"/>
    </source>
</evidence>
<dbReference type="STRING" id="1817867.A3F83_07035"/>
<feature type="signal peptide" evidence="2">
    <location>
        <begin position="1"/>
        <end position="16"/>
    </location>
</feature>
<protein>
    <recommendedName>
        <fullName evidence="3">BD-FAE-like domain-containing protein</fullName>
    </recommendedName>
</protein>
<dbReference type="SUPFAM" id="SSF53474">
    <property type="entry name" value="alpha/beta-Hydrolases"/>
    <property type="match status" value="1"/>
</dbReference>
<dbReference type="GO" id="GO:0016787">
    <property type="term" value="F:hydrolase activity"/>
    <property type="evidence" value="ECO:0007669"/>
    <property type="project" value="UniProtKB-KW"/>
</dbReference>
<dbReference type="PANTHER" id="PTHR48081:SF6">
    <property type="entry name" value="PEPTIDASE S9 PROLYL OLIGOPEPTIDASE CATALYTIC DOMAIN-CONTAINING PROTEIN"/>
    <property type="match status" value="1"/>
</dbReference>
<dbReference type="Proteomes" id="UP000179129">
    <property type="component" value="Unassembled WGS sequence"/>
</dbReference>
<comment type="caution">
    <text evidence="4">The sequence shown here is derived from an EMBL/GenBank/DDBJ whole genome shotgun (WGS) entry which is preliminary data.</text>
</comment>
<dbReference type="InterPro" id="IPR050300">
    <property type="entry name" value="GDXG_lipolytic_enzyme"/>
</dbReference>
<dbReference type="AlphaFoldDB" id="A0A1F5YSH9"/>
<evidence type="ECO:0000259" key="3">
    <source>
        <dbReference type="Pfam" id="PF20434"/>
    </source>
</evidence>
<dbReference type="EMBL" id="MFIX01000161">
    <property type="protein sequence ID" value="OGG03054.1"/>
    <property type="molecule type" value="Genomic_DNA"/>
</dbReference>
<dbReference type="Pfam" id="PF20434">
    <property type="entry name" value="BD-FAE"/>
    <property type="match status" value="1"/>
</dbReference>
<name>A0A1F5YSH9_9BACT</name>
<feature type="chain" id="PRO_5009522641" description="BD-FAE-like domain-containing protein" evidence="2">
    <location>
        <begin position="17"/>
        <end position="267"/>
    </location>
</feature>
<keyword evidence="2" id="KW-0732">Signal</keyword>
<organism evidence="4 5">
    <name type="scientific">Candidatus Glassbacteria bacterium RIFCSPLOWO2_12_FULL_58_11</name>
    <dbReference type="NCBI Taxonomy" id="1817867"/>
    <lineage>
        <taxon>Bacteria</taxon>
        <taxon>Candidatus Glassiibacteriota</taxon>
    </lineage>
</organism>
<gene>
    <name evidence="4" type="ORF">A3F83_07035</name>
</gene>
<dbReference type="Gene3D" id="3.40.50.1820">
    <property type="entry name" value="alpha/beta hydrolase"/>
    <property type="match status" value="1"/>
</dbReference>
<evidence type="ECO:0000256" key="1">
    <source>
        <dbReference type="ARBA" id="ARBA00022801"/>
    </source>
</evidence>
<dbReference type="InterPro" id="IPR049492">
    <property type="entry name" value="BD-FAE-like_dom"/>
</dbReference>
<sequence>MKTFLLLLLSSVYSFAAAGPADSVIRKPDIPYSNLDSARTRLDLYLPAAPGISRPGVLLVHGGGWLGGDRSQWAALASFLAKMGFVCASAGYRLSPEHSLEEIVADVRQAMDWFKSHAVEYGMDSRRVGAVGSSAGGHLVALLATIQPGDRLGDNDNRLQFDTRPAAMACYNPVLDFLDEPLIWPHQLLLFHGMPETLSEDYHKFSPARRVTGVEPPFLFLYGDRDILTPEQKSRAMLTRLAAYGTSVEVAFFHRMEHGFGYRLESP</sequence>
<dbReference type="PANTHER" id="PTHR48081">
    <property type="entry name" value="AB HYDROLASE SUPERFAMILY PROTEIN C4A8.06C"/>
    <property type="match status" value="1"/>
</dbReference>
<evidence type="ECO:0000256" key="2">
    <source>
        <dbReference type="SAM" id="SignalP"/>
    </source>
</evidence>
<accession>A0A1F5YSH9</accession>
<evidence type="ECO:0000313" key="4">
    <source>
        <dbReference type="EMBL" id="OGG03054.1"/>
    </source>
</evidence>
<proteinExistence type="predicted"/>
<dbReference type="InterPro" id="IPR029058">
    <property type="entry name" value="AB_hydrolase_fold"/>
</dbReference>